<feature type="domain" description="Alpha/beta hydrolase fold-3" evidence="3">
    <location>
        <begin position="78"/>
        <end position="284"/>
    </location>
</feature>
<keyword evidence="2 4" id="KW-0378">Hydrolase</keyword>
<dbReference type="InterPro" id="IPR050300">
    <property type="entry name" value="GDXG_lipolytic_enzyme"/>
</dbReference>
<dbReference type="PANTHER" id="PTHR48081:SF8">
    <property type="entry name" value="ALPHA_BETA HYDROLASE FOLD-3 DOMAIN-CONTAINING PROTEIN-RELATED"/>
    <property type="match status" value="1"/>
</dbReference>
<organism evidence="4 5">
    <name type="scientific">Phenylobacterium montanum</name>
    <dbReference type="NCBI Taxonomy" id="2823693"/>
    <lineage>
        <taxon>Bacteria</taxon>
        <taxon>Pseudomonadati</taxon>
        <taxon>Pseudomonadota</taxon>
        <taxon>Alphaproteobacteria</taxon>
        <taxon>Caulobacterales</taxon>
        <taxon>Caulobacteraceae</taxon>
        <taxon>Phenylobacterium</taxon>
    </lineage>
</organism>
<proteinExistence type="inferred from homology"/>
<dbReference type="EMBL" id="CP073078">
    <property type="protein sequence ID" value="QUD88223.1"/>
    <property type="molecule type" value="Genomic_DNA"/>
</dbReference>
<dbReference type="GO" id="GO:0016787">
    <property type="term" value="F:hydrolase activity"/>
    <property type="evidence" value="ECO:0007669"/>
    <property type="project" value="UniProtKB-KW"/>
</dbReference>
<dbReference type="SUPFAM" id="SSF53474">
    <property type="entry name" value="alpha/beta-Hydrolases"/>
    <property type="match status" value="1"/>
</dbReference>
<dbReference type="RefSeq" id="WP_211938274.1">
    <property type="nucleotide sequence ID" value="NZ_CP073078.1"/>
</dbReference>
<keyword evidence="5" id="KW-1185">Reference proteome</keyword>
<dbReference type="InterPro" id="IPR002168">
    <property type="entry name" value="Lipase_GDXG_HIS_AS"/>
</dbReference>
<gene>
    <name evidence="4" type="ORF">KCG34_24875</name>
</gene>
<dbReference type="KEGG" id="caul:KCG34_24875"/>
<evidence type="ECO:0000259" key="3">
    <source>
        <dbReference type="Pfam" id="PF07859"/>
    </source>
</evidence>
<dbReference type="Gene3D" id="3.40.50.1820">
    <property type="entry name" value="alpha/beta hydrolase"/>
    <property type="match status" value="1"/>
</dbReference>
<dbReference type="InterPro" id="IPR029058">
    <property type="entry name" value="AB_hydrolase_fold"/>
</dbReference>
<comment type="similarity">
    <text evidence="1">Belongs to the 'GDXG' lipolytic enzyme family.</text>
</comment>
<dbReference type="PROSITE" id="PS01173">
    <property type="entry name" value="LIPASE_GDXG_HIS"/>
    <property type="match status" value="1"/>
</dbReference>
<dbReference type="Pfam" id="PF07859">
    <property type="entry name" value="Abhydrolase_3"/>
    <property type="match status" value="1"/>
</dbReference>
<sequence>MPLDRHAQRFLKMLALSGPAAPAGAAQRRRDLDALKDIGELDPEPGVAALSVEISGPAGVLRAFLYTPENLDEPAPGLVFLHGGGWVAGSLETHDGVCRRLALAAGCKVLSVGYRLAPEHPFPAALEDAAAAFRWAVAKADELGLDPDRLGFGGDSAGGGLAAAAALELASAGAPAPKALLLVCPILDVARESASRLAYAEGYFLDRATMAADLADYLPPGADPADPRLSPLLAPDLSALPPTLVHSAEFDPFRDEAEAFASRLALAGVPVRHTDHGGMIHYFYALPRAIPYALEAARAIGAQLAAALTA</sequence>
<name>A0A975G0E2_9CAUL</name>
<evidence type="ECO:0000256" key="1">
    <source>
        <dbReference type="ARBA" id="ARBA00010515"/>
    </source>
</evidence>
<evidence type="ECO:0000256" key="2">
    <source>
        <dbReference type="ARBA" id="ARBA00022801"/>
    </source>
</evidence>
<accession>A0A975G0E2</accession>
<evidence type="ECO:0000313" key="4">
    <source>
        <dbReference type="EMBL" id="QUD88223.1"/>
    </source>
</evidence>
<evidence type="ECO:0000313" key="5">
    <source>
        <dbReference type="Proteomes" id="UP000676409"/>
    </source>
</evidence>
<dbReference type="InterPro" id="IPR013094">
    <property type="entry name" value="AB_hydrolase_3"/>
</dbReference>
<dbReference type="PANTHER" id="PTHR48081">
    <property type="entry name" value="AB HYDROLASE SUPERFAMILY PROTEIN C4A8.06C"/>
    <property type="match status" value="1"/>
</dbReference>
<dbReference type="Proteomes" id="UP000676409">
    <property type="component" value="Chromosome"/>
</dbReference>
<protein>
    <submittedName>
        <fullName evidence="4">Alpha/beta hydrolase</fullName>
    </submittedName>
</protein>
<reference evidence="4" key="1">
    <citation type="submission" date="2021-04" db="EMBL/GenBank/DDBJ databases">
        <title>The complete genome sequence of Caulobacter sp. S6.</title>
        <authorList>
            <person name="Tang Y."/>
            <person name="Ouyang W."/>
            <person name="Liu Q."/>
            <person name="Huang B."/>
            <person name="Guo Z."/>
            <person name="Lei P."/>
        </authorList>
    </citation>
    <scope>NUCLEOTIDE SEQUENCE</scope>
    <source>
        <strain evidence="4">S6</strain>
    </source>
</reference>
<dbReference type="AlphaFoldDB" id="A0A975G0E2"/>